<evidence type="ECO:0000313" key="2">
    <source>
        <dbReference type="EMBL" id="KAJ7217221.1"/>
    </source>
</evidence>
<keyword evidence="4" id="KW-1185">Reference proteome</keyword>
<sequence>MIHASAIAIGASGNAGMGASGINIVNSGAHDDLGVTGLKALQKNYCGAPLGIIHTSAIAIGASGISAFGIEADGHMVSGASGIREIIMSSTLALYPYLILIPEVTEVFINTKATEVHVTIHNSATFEIVNQLATISSTLLN</sequence>
<organism evidence="3 4">
    <name type="scientific">Mycena pura</name>
    <dbReference type="NCBI Taxonomy" id="153505"/>
    <lineage>
        <taxon>Eukaryota</taxon>
        <taxon>Fungi</taxon>
        <taxon>Dikarya</taxon>
        <taxon>Basidiomycota</taxon>
        <taxon>Agaricomycotina</taxon>
        <taxon>Agaricomycetes</taxon>
        <taxon>Agaricomycetidae</taxon>
        <taxon>Agaricales</taxon>
        <taxon>Marasmiineae</taxon>
        <taxon>Mycenaceae</taxon>
        <taxon>Mycena</taxon>
    </lineage>
</organism>
<dbReference type="EMBL" id="JARJCW010000036">
    <property type="protein sequence ID" value="KAJ7207556.1"/>
    <property type="molecule type" value="Genomic_DNA"/>
</dbReference>
<evidence type="ECO:0000313" key="3">
    <source>
        <dbReference type="EMBL" id="KAJ7220250.1"/>
    </source>
</evidence>
<name>A0AAD6VS21_9AGAR</name>
<dbReference type="Proteomes" id="UP001219525">
    <property type="component" value="Unassembled WGS sequence"/>
</dbReference>
<dbReference type="AlphaFoldDB" id="A0AAD6VS21"/>
<comment type="caution">
    <text evidence="3">The sequence shown here is derived from an EMBL/GenBank/DDBJ whole genome shotgun (WGS) entry which is preliminary data.</text>
</comment>
<reference evidence="3" key="1">
    <citation type="submission" date="2023-03" db="EMBL/GenBank/DDBJ databases">
        <title>Massive genome expansion in bonnet fungi (Mycena s.s.) driven by repeated elements and novel gene families across ecological guilds.</title>
        <authorList>
            <consortium name="Lawrence Berkeley National Laboratory"/>
            <person name="Harder C.B."/>
            <person name="Miyauchi S."/>
            <person name="Viragh M."/>
            <person name="Kuo A."/>
            <person name="Thoen E."/>
            <person name="Andreopoulos B."/>
            <person name="Lu D."/>
            <person name="Skrede I."/>
            <person name="Drula E."/>
            <person name="Henrissat B."/>
            <person name="Morin E."/>
            <person name="Kohler A."/>
            <person name="Barry K."/>
            <person name="LaButti K."/>
            <person name="Morin E."/>
            <person name="Salamov A."/>
            <person name="Lipzen A."/>
            <person name="Mereny Z."/>
            <person name="Hegedus B."/>
            <person name="Baldrian P."/>
            <person name="Stursova M."/>
            <person name="Weitz H."/>
            <person name="Taylor A."/>
            <person name="Grigoriev I.V."/>
            <person name="Nagy L.G."/>
            <person name="Martin F."/>
            <person name="Kauserud H."/>
        </authorList>
    </citation>
    <scope>NUCLEOTIDE SEQUENCE</scope>
    <source>
        <strain evidence="3">9144</strain>
    </source>
</reference>
<proteinExistence type="predicted"/>
<dbReference type="EMBL" id="JARJCW010000010">
    <property type="protein sequence ID" value="KAJ7220250.1"/>
    <property type="molecule type" value="Genomic_DNA"/>
</dbReference>
<accession>A0AAD6VS21</accession>
<gene>
    <name evidence="3" type="ORF">GGX14DRAFT_389619</name>
    <name evidence="2" type="ORF">GGX14DRAFT_391033</name>
    <name evidence="1" type="ORF">GGX14DRAFT_396373</name>
</gene>
<evidence type="ECO:0000313" key="1">
    <source>
        <dbReference type="EMBL" id="KAJ7207556.1"/>
    </source>
</evidence>
<evidence type="ECO:0000313" key="4">
    <source>
        <dbReference type="Proteomes" id="UP001219525"/>
    </source>
</evidence>
<protein>
    <submittedName>
        <fullName evidence="3">Uncharacterized protein</fullName>
    </submittedName>
</protein>
<dbReference type="EMBL" id="JARJCW010000014">
    <property type="protein sequence ID" value="KAJ7217221.1"/>
    <property type="molecule type" value="Genomic_DNA"/>
</dbReference>